<dbReference type="AlphaFoldDB" id="A8BA58"/>
<dbReference type="GeneID" id="5701228"/>
<dbReference type="PANTHER" id="PTHR24120:SF4">
    <property type="entry name" value="GH07239P"/>
    <property type="match status" value="1"/>
</dbReference>
<dbReference type="OMA" id="TRENEAH"/>
<feature type="region of interest" description="Disordered" evidence="2">
    <location>
        <begin position="1070"/>
        <end position="1089"/>
    </location>
</feature>
<sequence>MTDDEWFSAAQRGDVGVIEALVTEHAGRKDDKGRTALMIAARSGHEDIVMHLLEYEKGAVDMDGSSALVHSFERDLLGICLALAPYEHSVLDADGRSPLSIAASEGACNSVTILLQYYDGMEDRSGRTPLDYSALSGQTHSLEILLRSSLFGKQAILNTIQRLNETSNLSLECTYLLEQELRRIGDTAEQDHHEDAAVLTTNLSNFPLPLCNQQAGTERDDEGNDSLLVDAFSSSQDRQSGNQSPDHLDHQLSSQQSLANEQEDGALDEPFNQFDPIPQENGLDSINDSIDSGLNFVLPPSLTATAEAIDEMPHIPEDLPNNCSSYSAYGVTVGASSRYTEEDLAERDFGDALSRSSNDVSSYYMTKGDGNVDDDTTGPLDFQTPKHCAGSRTQVLDSKFELGATSVTMSLNERVLDSIMREDFKLSESEFFLRSLNISGGADIVYNATTYLKELEESLKRLQADAGAEELSDSRQLALRSAIIENLQSQLSIFKETTERLAGLIKKTTADLSGFQSELQSRDNLIEKLREQILELKPATCSIGDSCRDDRLTFTLHIADRDTCPLETNEQSCLSDQVKNYQKEIELLNQKLSMHVVQLTTVENLLARQVEELSTFHNQVQQGLPQHRPTFEPITVLERRVLELLQRNDELKKENTKLMDTLASEQKHDIENSADNATKLQRIAELEEQLSSLQQICVDYEELNARLESKSAEISCLHEALEAMKNEQEEKNTIIQELKDQLAVYQQNVQSPENSETADVIKRQRDEISRLDSLLVDKNEELKVLTLRLADLEFKLTESELMRTTAKEADIDGPSKEDDATDASAVVAALQNIELTTLLRQTEASYSKLRQEHKALQKQLSDLHASEKASSCSKCKLLMAQNTALTRENEAHRAEVTQLKYEIRACVEQITAAHATATSYKSRLGSKEREILDCQKEIDRLLRINSQLNERLLQPPRSRVSPSTRHSYSSMGSYSNYVHPADIANQHSSTFIHNSYKSRTPSYMPSSRSSPRKSGSPQTRNILPSMITTQYAAQLSETKSYHPTMGLLPKREYDRTGPGIVPTSYVDLSIPRHNDKPSPSQAHPTARPNLYESNKRIMNASLLDALAMSGYTSENLRNAGY</sequence>
<feature type="compositionally biased region" description="Low complexity" evidence="2">
    <location>
        <begin position="998"/>
        <end position="1017"/>
    </location>
</feature>
<dbReference type="SUPFAM" id="SSF48403">
    <property type="entry name" value="Ankyrin repeat"/>
    <property type="match status" value="1"/>
</dbReference>
<feature type="compositionally biased region" description="Polar residues" evidence="2">
    <location>
        <begin position="233"/>
        <end position="260"/>
    </location>
</feature>
<feature type="coiled-coil region" evidence="1">
    <location>
        <begin position="634"/>
        <end position="795"/>
    </location>
</feature>
<dbReference type="STRING" id="184922.A8BA58"/>
<dbReference type="PROSITE" id="PS50088">
    <property type="entry name" value="ANK_REPEAT"/>
    <property type="match status" value="1"/>
</dbReference>
<dbReference type="PROSITE" id="PS50297">
    <property type="entry name" value="ANK_REP_REGION"/>
    <property type="match status" value="1"/>
</dbReference>
<dbReference type="HOGENOM" id="CLU_280393_0_0_1"/>
<dbReference type="InterPro" id="IPR002110">
    <property type="entry name" value="Ankyrin_rpt"/>
</dbReference>
<keyword evidence="1" id="KW-0175">Coiled coil</keyword>
<dbReference type="RefSeq" id="XP_001708311.1">
    <property type="nucleotide sequence ID" value="XM_001708259.1"/>
</dbReference>
<feature type="coiled-coil region" evidence="1">
    <location>
        <begin position="839"/>
        <end position="902"/>
    </location>
</feature>
<dbReference type="EMBL" id="AACB03000002">
    <property type="protein sequence ID" value="KAE8303571.1"/>
    <property type="molecule type" value="Genomic_DNA"/>
</dbReference>
<evidence type="ECO:0000313" key="4">
    <source>
        <dbReference type="Proteomes" id="UP000001548"/>
    </source>
</evidence>
<keyword evidence="4" id="KW-1185">Reference proteome</keyword>
<dbReference type="Proteomes" id="UP000001548">
    <property type="component" value="Unassembled WGS sequence"/>
</dbReference>
<dbReference type="Gene3D" id="1.25.40.20">
    <property type="entry name" value="Ankyrin repeat-containing domain"/>
    <property type="match status" value="1"/>
</dbReference>
<feature type="region of interest" description="Disordered" evidence="2">
    <location>
        <begin position="233"/>
        <end position="288"/>
    </location>
</feature>
<feature type="coiled-coil region" evidence="1">
    <location>
        <begin position="571"/>
        <end position="598"/>
    </location>
</feature>
<evidence type="ECO:0000256" key="1">
    <source>
        <dbReference type="SAM" id="Coils"/>
    </source>
</evidence>
<gene>
    <name evidence="3" type="ORF">GL50803_00101168</name>
</gene>
<comment type="caution">
    <text evidence="3">The sequence shown here is derived from an EMBL/GenBank/DDBJ whole genome shotgun (WGS) entry which is preliminary data.</text>
</comment>
<feature type="coiled-coil region" evidence="1">
    <location>
        <begin position="445"/>
        <end position="472"/>
    </location>
</feature>
<evidence type="ECO:0000256" key="2">
    <source>
        <dbReference type="SAM" id="MobiDB-lite"/>
    </source>
</evidence>
<organism evidence="3 4">
    <name type="scientific">Giardia intestinalis (strain ATCC 50803 / WB clone C6)</name>
    <name type="common">Giardia lamblia</name>
    <dbReference type="NCBI Taxonomy" id="184922"/>
    <lineage>
        <taxon>Eukaryota</taxon>
        <taxon>Metamonada</taxon>
        <taxon>Diplomonadida</taxon>
        <taxon>Hexamitidae</taxon>
        <taxon>Giardiinae</taxon>
        <taxon>Giardia</taxon>
    </lineage>
</organism>
<dbReference type="VEuPathDB" id="GiardiaDB:GL50803_101168"/>
<feature type="region of interest" description="Disordered" evidence="2">
    <location>
        <begin position="995"/>
        <end position="1022"/>
    </location>
</feature>
<protein>
    <submittedName>
        <fullName evidence="3">Ankyrin repeat protein 1</fullName>
    </submittedName>
</protein>
<dbReference type="KEGG" id="gla:GL50803_00101168"/>
<name>A8BA58_GIAIC</name>
<accession>A8BA58</accession>
<dbReference type="PANTHER" id="PTHR24120">
    <property type="entry name" value="GH07239P"/>
    <property type="match status" value="1"/>
</dbReference>
<proteinExistence type="predicted"/>
<evidence type="ECO:0000313" key="3">
    <source>
        <dbReference type="EMBL" id="KAE8303571.1"/>
    </source>
</evidence>
<dbReference type="InterPro" id="IPR036770">
    <property type="entry name" value="Ankyrin_rpt-contain_sf"/>
</dbReference>
<dbReference type="SMART" id="SM00248">
    <property type="entry name" value="ANK"/>
    <property type="match status" value="3"/>
</dbReference>
<reference evidence="3 4" key="1">
    <citation type="journal article" date="2007" name="Science">
        <title>Genomic minimalism in the early diverging intestinal parasite Giardia lamblia.</title>
        <authorList>
            <person name="Morrison H.G."/>
            <person name="McArthur A.G."/>
            <person name="Gillin F.D."/>
            <person name="Aley S.B."/>
            <person name="Adam R.D."/>
            <person name="Olsen G.J."/>
            <person name="Best A.A."/>
            <person name="Cande W.Z."/>
            <person name="Chen F."/>
            <person name="Cipriano M.J."/>
            <person name="Davids B.J."/>
            <person name="Dawson S.C."/>
            <person name="Elmendorf H.G."/>
            <person name="Hehl A.B."/>
            <person name="Holder M.E."/>
            <person name="Huse S.M."/>
            <person name="Kim U.U."/>
            <person name="Lasek-Nesselquist E."/>
            <person name="Manning G."/>
            <person name="Nigam A."/>
            <person name="Nixon J.E."/>
            <person name="Palm D."/>
            <person name="Passamaneck N.E."/>
            <person name="Prabhu A."/>
            <person name="Reich C.I."/>
            <person name="Reiner D.S."/>
            <person name="Samuelson J."/>
            <person name="Svard S.G."/>
            <person name="Sogin M.L."/>
        </authorList>
    </citation>
    <scope>NUCLEOTIDE SEQUENCE [LARGE SCALE GENOMIC DNA]</scope>
    <source>
        <strain evidence="3 4">WB C6</strain>
    </source>
</reference>
<dbReference type="Pfam" id="PF12796">
    <property type="entry name" value="Ank_2"/>
    <property type="match status" value="1"/>
</dbReference>